<proteinExistence type="predicted"/>
<name>A0A813GTA0_POLGL</name>
<dbReference type="Proteomes" id="UP000654075">
    <property type="component" value="Unassembled WGS sequence"/>
</dbReference>
<evidence type="ECO:0000313" key="1">
    <source>
        <dbReference type="EMBL" id="CAE8628432.1"/>
    </source>
</evidence>
<reference evidence="1" key="1">
    <citation type="submission" date="2021-02" db="EMBL/GenBank/DDBJ databases">
        <authorList>
            <person name="Dougan E. K."/>
            <person name="Rhodes N."/>
            <person name="Thang M."/>
            <person name="Chan C."/>
        </authorList>
    </citation>
    <scope>NUCLEOTIDE SEQUENCE</scope>
</reference>
<accession>A0A813GTA0</accession>
<dbReference type="AlphaFoldDB" id="A0A813GTA0"/>
<organism evidence="1 2">
    <name type="scientific">Polarella glacialis</name>
    <name type="common">Dinoflagellate</name>
    <dbReference type="NCBI Taxonomy" id="89957"/>
    <lineage>
        <taxon>Eukaryota</taxon>
        <taxon>Sar</taxon>
        <taxon>Alveolata</taxon>
        <taxon>Dinophyceae</taxon>
        <taxon>Suessiales</taxon>
        <taxon>Suessiaceae</taxon>
        <taxon>Polarella</taxon>
    </lineage>
</organism>
<keyword evidence="2" id="KW-1185">Reference proteome</keyword>
<comment type="caution">
    <text evidence="1">The sequence shown here is derived from an EMBL/GenBank/DDBJ whole genome shotgun (WGS) entry which is preliminary data.</text>
</comment>
<gene>
    <name evidence="1" type="ORF">PGLA1383_LOCUS45074</name>
</gene>
<feature type="non-terminal residue" evidence="1">
    <location>
        <position position="99"/>
    </location>
</feature>
<dbReference type="EMBL" id="CAJNNV010029396">
    <property type="protein sequence ID" value="CAE8628432.1"/>
    <property type="molecule type" value="Genomic_DNA"/>
</dbReference>
<evidence type="ECO:0000313" key="2">
    <source>
        <dbReference type="Proteomes" id="UP000654075"/>
    </source>
</evidence>
<sequence>MRRQTRLLERSGTSDDFWRSQATLRCCCCYCCFPATLRKRLDESKARFASCTFFWMATAPCPYFKKGTLPAQSFTFFNNISSPLALHSVADDTILDRLA</sequence>
<protein>
    <submittedName>
        <fullName evidence="1">Uncharacterized protein</fullName>
    </submittedName>
</protein>